<dbReference type="CDD" id="cd19503">
    <property type="entry name" value="RecA-like_CDC48_NLV2_r1-like"/>
    <property type="match status" value="1"/>
</dbReference>
<keyword evidence="1" id="KW-0677">Repeat</keyword>
<dbReference type="AlphaFoldDB" id="M4BPR1"/>
<keyword evidence="3" id="KW-0067">ATP-binding</keyword>
<proteinExistence type="predicted"/>
<evidence type="ECO:0000259" key="4">
    <source>
        <dbReference type="SMART" id="SM00382"/>
    </source>
</evidence>
<dbReference type="PANTHER" id="PTHR23077">
    <property type="entry name" value="AAA-FAMILY ATPASE"/>
    <property type="match status" value="1"/>
</dbReference>
<dbReference type="InterPro" id="IPR003959">
    <property type="entry name" value="ATPase_AAA_core"/>
</dbReference>
<dbReference type="FunFam" id="1.10.8.60:FF:000133">
    <property type="entry name" value="AAA family ATPase"/>
    <property type="match status" value="1"/>
</dbReference>
<dbReference type="FunFam" id="1.10.8.60:FF:000069">
    <property type="entry name" value="spermatogenesis-associated protein 5 isoform X1"/>
    <property type="match status" value="1"/>
</dbReference>
<evidence type="ECO:0000256" key="1">
    <source>
        <dbReference type="ARBA" id="ARBA00022737"/>
    </source>
</evidence>
<organism evidence="5 6">
    <name type="scientific">Hyaloperonospora arabidopsidis (strain Emoy2)</name>
    <name type="common">Downy mildew agent</name>
    <name type="synonym">Peronospora arabidopsidis</name>
    <dbReference type="NCBI Taxonomy" id="559515"/>
    <lineage>
        <taxon>Eukaryota</taxon>
        <taxon>Sar</taxon>
        <taxon>Stramenopiles</taxon>
        <taxon>Oomycota</taxon>
        <taxon>Peronosporomycetes</taxon>
        <taxon>Peronosporales</taxon>
        <taxon>Peronosporaceae</taxon>
        <taxon>Hyaloperonospora</taxon>
    </lineage>
</organism>
<dbReference type="CDD" id="cd19511">
    <property type="entry name" value="RecA-like_CDC48_r2-like"/>
    <property type="match status" value="1"/>
</dbReference>
<evidence type="ECO:0000256" key="2">
    <source>
        <dbReference type="ARBA" id="ARBA00022741"/>
    </source>
</evidence>
<dbReference type="GO" id="GO:0016887">
    <property type="term" value="F:ATP hydrolysis activity"/>
    <property type="evidence" value="ECO:0007669"/>
    <property type="project" value="InterPro"/>
</dbReference>
<feature type="domain" description="AAA+ ATPase" evidence="4">
    <location>
        <begin position="743"/>
        <end position="880"/>
    </location>
</feature>
<evidence type="ECO:0000256" key="3">
    <source>
        <dbReference type="ARBA" id="ARBA00022840"/>
    </source>
</evidence>
<dbReference type="InterPro" id="IPR003960">
    <property type="entry name" value="ATPase_AAA_CS"/>
</dbReference>
<dbReference type="InterPro" id="IPR041569">
    <property type="entry name" value="AAA_lid_3"/>
</dbReference>
<dbReference type="STRING" id="559515.M4BPR1"/>
<dbReference type="Gene3D" id="3.40.50.300">
    <property type="entry name" value="P-loop containing nucleotide triphosphate hydrolases"/>
    <property type="match status" value="2"/>
</dbReference>
<dbReference type="eggNOG" id="KOG0730">
    <property type="taxonomic scope" value="Eukaryota"/>
</dbReference>
<keyword evidence="6" id="KW-1185">Reference proteome</keyword>
<evidence type="ECO:0000313" key="5">
    <source>
        <dbReference type="EnsemblProtists" id="HpaP808400"/>
    </source>
</evidence>
<accession>M4BPR1</accession>
<name>M4BPR1_HYAAE</name>
<reference evidence="5" key="2">
    <citation type="submission" date="2015-06" db="UniProtKB">
        <authorList>
            <consortium name="EnsemblProtists"/>
        </authorList>
    </citation>
    <scope>IDENTIFICATION</scope>
    <source>
        <strain evidence="5">Emoy2</strain>
    </source>
</reference>
<sequence length="972" mass="107192">MASKLEFALAYGWQSKLVRLRAPDVTTYRRWTSLVRTALESGRRPLVPCVPTIPQQDLECSSLASTLNSSNNITSNSSTIVVHQQLQAEEEVASEKEAGHYGSPLRLESLCKKGLEPHLYCRPKQCSHWKLQLQSTRTRWLRKQTELFRVVVASCERFVGRTFYGHFLDASTLLTDFQLVAFSSFIDFDRGYMTHGSHNHELKNFFSELVVMELLEARVQFVRAGARSARSVSKVYLNPSDMAQFGLESGLYVKLYAFDKNNKYAPKKLLLCGLSWPMDKIKRRGVGLSSMWEETVAEKRIEMVTVELLQNAIFVAKSLVLQVVARASTGERKLSEKERTLLTRCIAAMIDGALVHREALLSLPVHGVNTVFRVLAVKGKERDQEQHIVKVMAAKTALTIMWEKKKDDVAALEAHTGSNITDAMTGAKHQNGFAAIGGLEEELKAVREVVEQSLTNPETFERFGLPAPKGVLLFGPPGTGKTLIARALARELNARVFTINGPEVVSKFVGESEANLRAVFAQAAKEAPSLVFIDELDSICPKRDARVGDMERRLVATLLTLMDGLSSSRQVVVLGATNRPNALDPAVRRPGRFDREVEIGIPKANDRLAILRVALRRLPHKLTDAELQELSSSAHGYVGADLSALCKEAALLALHRAYATSAESSGAALADSSSLLPFEVTLSDLKVAMQGIRPSALREISVDVPRVLWSDIGGQDALKQSLREAVEWPLQHPEAFTRMGIRPPKGVLLYGPPGCSKTLAAKALATESGMNFIAIKGPELFSKWVGESEQQVREVFRKARAASPTVVFFDEIDALASTRGSGGSSGASDRVLSQLLTELDGLEPLKRVLVVAATNRPDLLDPALMRPGRIDRALYVSPPDIPAREQILRIHTRLTPLASDVSIAELAIATARFSGAELQALCREAALYAVEEDRAAVNVAKRHFLRALSVVTPQIDERMLAFFERFRDGQRR</sequence>
<dbReference type="InterPro" id="IPR050168">
    <property type="entry name" value="AAA_ATPase_domain"/>
</dbReference>
<dbReference type="PANTHER" id="PTHR23077:SF27">
    <property type="entry name" value="ATPASE FAMILY GENE 2 PROTEIN HOMOLOG A"/>
    <property type="match status" value="1"/>
</dbReference>
<protein>
    <recommendedName>
        <fullName evidence="4">AAA+ ATPase domain-containing protein</fullName>
    </recommendedName>
</protein>
<dbReference type="Gene3D" id="1.10.8.60">
    <property type="match status" value="2"/>
</dbReference>
<evidence type="ECO:0000313" key="6">
    <source>
        <dbReference type="Proteomes" id="UP000011713"/>
    </source>
</evidence>
<dbReference type="InParanoid" id="M4BPR1"/>
<dbReference type="FunFam" id="3.40.50.300:FF:001985">
    <property type="entry name" value="Chromosome 9, whole genome shotgun sequence"/>
    <property type="match status" value="1"/>
</dbReference>
<dbReference type="HOGENOM" id="CLU_000688_12_3_1"/>
<dbReference type="EnsemblProtists" id="HpaT808400">
    <property type="protein sequence ID" value="HpaP808400"/>
    <property type="gene ID" value="HpaG808400"/>
</dbReference>
<dbReference type="Pfam" id="PF00004">
    <property type="entry name" value="AAA"/>
    <property type="match status" value="2"/>
</dbReference>
<keyword evidence="2" id="KW-0547">Nucleotide-binding</keyword>
<reference evidence="6" key="1">
    <citation type="journal article" date="2010" name="Science">
        <title>Signatures of adaptation to obligate biotrophy in the Hyaloperonospora arabidopsidis genome.</title>
        <authorList>
            <person name="Baxter L."/>
            <person name="Tripathy S."/>
            <person name="Ishaque N."/>
            <person name="Boot N."/>
            <person name="Cabral A."/>
            <person name="Kemen E."/>
            <person name="Thines M."/>
            <person name="Ah-Fong A."/>
            <person name="Anderson R."/>
            <person name="Badejoko W."/>
            <person name="Bittner-Eddy P."/>
            <person name="Boore J.L."/>
            <person name="Chibucos M.C."/>
            <person name="Coates M."/>
            <person name="Dehal P."/>
            <person name="Delehaunty K."/>
            <person name="Dong S."/>
            <person name="Downton P."/>
            <person name="Dumas B."/>
            <person name="Fabro G."/>
            <person name="Fronick C."/>
            <person name="Fuerstenberg S.I."/>
            <person name="Fulton L."/>
            <person name="Gaulin E."/>
            <person name="Govers F."/>
            <person name="Hughes L."/>
            <person name="Humphray S."/>
            <person name="Jiang R.H."/>
            <person name="Judelson H."/>
            <person name="Kamoun S."/>
            <person name="Kyung K."/>
            <person name="Meijer H."/>
            <person name="Minx P."/>
            <person name="Morris P."/>
            <person name="Nelson J."/>
            <person name="Phuntumart V."/>
            <person name="Qutob D."/>
            <person name="Rehmany A."/>
            <person name="Rougon-Cardoso A."/>
            <person name="Ryden P."/>
            <person name="Torto-Alalibo T."/>
            <person name="Studholme D."/>
            <person name="Wang Y."/>
            <person name="Win J."/>
            <person name="Wood J."/>
            <person name="Clifton S.W."/>
            <person name="Rogers J."/>
            <person name="Van den Ackerveken G."/>
            <person name="Jones J.D."/>
            <person name="McDowell J.M."/>
            <person name="Beynon J."/>
            <person name="Tyler B.M."/>
        </authorList>
    </citation>
    <scope>NUCLEOTIDE SEQUENCE [LARGE SCALE GENOMIC DNA]</scope>
    <source>
        <strain evidence="6">Emoy2</strain>
    </source>
</reference>
<dbReference type="EMBL" id="JH598525">
    <property type="status" value="NOT_ANNOTATED_CDS"/>
    <property type="molecule type" value="Genomic_DNA"/>
</dbReference>
<dbReference type="GO" id="GO:0005524">
    <property type="term" value="F:ATP binding"/>
    <property type="evidence" value="ECO:0007669"/>
    <property type="project" value="UniProtKB-KW"/>
</dbReference>
<dbReference type="FunFam" id="3.40.50.300:FF:000018">
    <property type="entry name" value="Cell division control 48"/>
    <property type="match status" value="1"/>
</dbReference>
<feature type="domain" description="AAA+ ATPase" evidence="4">
    <location>
        <begin position="467"/>
        <end position="603"/>
    </location>
</feature>
<dbReference type="InterPro" id="IPR003593">
    <property type="entry name" value="AAA+_ATPase"/>
</dbReference>
<dbReference type="Pfam" id="PF17862">
    <property type="entry name" value="AAA_lid_3"/>
    <property type="match status" value="2"/>
</dbReference>
<dbReference type="SMART" id="SM00382">
    <property type="entry name" value="AAA"/>
    <property type="match status" value="2"/>
</dbReference>
<dbReference type="SUPFAM" id="SSF52540">
    <property type="entry name" value="P-loop containing nucleoside triphosphate hydrolases"/>
    <property type="match status" value="2"/>
</dbReference>
<dbReference type="Proteomes" id="UP000011713">
    <property type="component" value="Unassembled WGS sequence"/>
</dbReference>
<dbReference type="PROSITE" id="PS00674">
    <property type="entry name" value="AAA"/>
    <property type="match status" value="2"/>
</dbReference>
<dbReference type="VEuPathDB" id="FungiDB:HpaG808400"/>
<dbReference type="InterPro" id="IPR027417">
    <property type="entry name" value="P-loop_NTPase"/>
</dbReference>
<dbReference type="GO" id="GO:0005737">
    <property type="term" value="C:cytoplasm"/>
    <property type="evidence" value="ECO:0007669"/>
    <property type="project" value="TreeGrafter"/>
</dbReference>